<dbReference type="GO" id="GO:0009279">
    <property type="term" value="C:cell outer membrane"/>
    <property type="evidence" value="ECO:0007669"/>
    <property type="project" value="UniProtKB-SubCell"/>
</dbReference>
<dbReference type="NCBIfam" id="TIGR04057">
    <property type="entry name" value="SusC_RagA_signa"/>
    <property type="match status" value="1"/>
</dbReference>
<keyword evidence="3" id="KW-0812">Transmembrane</keyword>
<evidence type="ECO:0000259" key="6">
    <source>
        <dbReference type="Pfam" id="PF07715"/>
    </source>
</evidence>
<dbReference type="InterPro" id="IPR012910">
    <property type="entry name" value="Plug_dom"/>
</dbReference>
<comment type="caution">
    <text evidence="7">The sequence shown here is derived from an EMBL/GenBank/DDBJ whole genome shotgun (WGS) entry which is preliminary data.</text>
</comment>
<dbReference type="Gene3D" id="2.170.130.10">
    <property type="entry name" value="TonB-dependent receptor, plug domain"/>
    <property type="match status" value="1"/>
</dbReference>
<dbReference type="NCBIfam" id="TIGR04056">
    <property type="entry name" value="OMP_RagA_SusC"/>
    <property type="match status" value="1"/>
</dbReference>
<evidence type="ECO:0000256" key="2">
    <source>
        <dbReference type="ARBA" id="ARBA00022448"/>
    </source>
</evidence>
<keyword evidence="2" id="KW-0813">Transport</keyword>
<dbReference type="EMBL" id="SNRY01000661">
    <property type="protein sequence ID" value="KAA6337901.1"/>
    <property type="molecule type" value="Genomic_DNA"/>
</dbReference>
<dbReference type="PROSITE" id="PS52016">
    <property type="entry name" value="TONB_DEPENDENT_REC_3"/>
    <property type="match status" value="1"/>
</dbReference>
<dbReference type="InterPro" id="IPR023996">
    <property type="entry name" value="TonB-dep_OMP_SusC/RagA"/>
</dbReference>
<dbReference type="Gene3D" id="2.40.170.20">
    <property type="entry name" value="TonB-dependent receptor, beta-barrel domain"/>
    <property type="match status" value="1"/>
</dbReference>
<keyword evidence="4" id="KW-0472">Membrane</keyword>
<accession>A0A5J4RXV0</accession>
<dbReference type="SUPFAM" id="SSF56935">
    <property type="entry name" value="Porins"/>
    <property type="match status" value="1"/>
</dbReference>
<name>A0A5J4RXV0_9ZZZZ</name>
<dbReference type="SUPFAM" id="SSF49464">
    <property type="entry name" value="Carboxypeptidase regulatory domain-like"/>
    <property type="match status" value="1"/>
</dbReference>
<dbReference type="InterPro" id="IPR037066">
    <property type="entry name" value="Plug_dom_sf"/>
</dbReference>
<protein>
    <submittedName>
        <fullName evidence="7">TonB-dependent receptor SusC</fullName>
    </submittedName>
</protein>
<feature type="domain" description="TonB-dependent receptor plug" evidence="6">
    <location>
        <begin position="145"/>
        <end position="261"/>
    </location>
</feature>
<keyword evidence="5" id="KW-0998">Cell outer membrane</keyword>
<reference evidence="7" key="1">
    <citation type="submission" date="2019-03" db="EMBL/GenBank/DDBJ databases">
        <title>Single cell metagenomics reveals metabolic interactions within the superorganism composed of flagellate Streblomastix strix and complex community of Bacteroidetes bacteria on its surface.</title>
        <authorList>
            <person name="Treitli S.C."/>
            <person name="Kolisko M."/>
            <person name="Husnik F."/>
            <person name="Keeling P."/>
            <person name="Hampl V."/>
        </authorList>
    </citation>
    <scope>NUCLEOTIDE SEQUENCE</scope>
    <source>
        <strain evidence="7">STM</strain>
    </source>
</reference>
<dbReference type="InterPro" id="IPR036942">
    <property type="entry name" value="Beta-barrel_TonB_sf"/>
</dbReference>
<sequence>MKKNHPNLYKKNRKFFVVIAILSVFLFISPPSKAQDNSSKGGQIEQTIPLVLIKGQIKDDQNSPLPGANISVKGTEIGTVADSNGFFELKASAKPAPLLLISFLGRESKELSFKGSDLNVVLYPSTAELKQVIVTGIFDRNAGSYTGAVTTIRKEDIEKVGNQNIIQSLKNLAPSFQIIEDVNFGSDPNRLPDIQMRGASNFSDMKDRYQTNPNQPLFVVDGFEVSIQKVLDMDINRVASITLLKDATAKALYGSKGANGVVVIETVVPTRGLMKVTYNGDYTISAPDLTSYNLTNAAEKLETERLAGVYTANDPLSQQNLNELYNTYYNDVLRGVDTYWLSAPLHVGIGQKHALYLEGGDDITYYGINFSYNKITGVMKGSDRENIAGDITFRYRYRNLIFRNLLSVNFNKADNSPYGNYSEYSRLNPYWRMYDDDGSVREILGQYSRTNSQGSYPIYNPLINATLNTKNASSYQEFTNNFYAEWNAFEGMRITGRFGVIAQRNDSEVFLPRDHTTFREITIDSEEYFNRGRYTQGNGKSFSYDADLSANYSKLFGKHLIFANAQFSTSERSSEVVYFQAEGFANNKMDYITHAKQYLSGGSPYGNESLSRELSYLVSTNYSYADRYLLDATFRMNGSSLFGKNNRWSSYWSVGAGWNLHKENFLQDSKVIERLRFRASTGYSGYQNFLTYQALASYKYYQEGYDNIVGAYQLSLSNNDLRAQKTQDTNFGLDASLFNRFDLILDYYVKNTDDLLTPVNMPPSTGFASYVENLGQTKNVGFETSLNYRIIRDSRKQLFLSVFASGVHNKNKLVKISDALVSFNDTRDESKATQVPNLETDHVNNKHVTQPSVRYIEGQSMNSIWAVRSYGIDPLSGKEVFVKADGSLTNTWDPNDQVVCGDAMPKFSGNFGFNLEYKGFSVNTVFSYRAGGQYYNQTLVNEVENADIQYNVDRRLFTDRWNPETPGVATKYKTFSRGAAFTRPTSRFVQDLNELQFASLNVGYDFRNLDFVKNGLIERLKVSFYANDLFRISTVKTERGIEYPFARLFSFKIQATF</sequence>
<evidence type="ECO:0000256" key="3">
    <source>
        <dbReference type="ARBA" id="ARBA00022692"/>
    </source>
</evidence>
<organism evidence="7">
    <name type="scientific">termite gut metagenome</name>
    <dbReference type="NCBI Taxonomy" id="433724"/>
    <lineage>
        <taxon>unclassified sequences</taxon>
        <taxon>metagenomes</taxon>
        <taxon>organismal metagenomes</taxon>
    </lineage>
</organism>
<dbReference type="Pfam" id="PF13715">
    <property type="entry name" value="CarbopepD_reg_2"/>
    <property type="match status" value="1"/>
</dbReference>
<gene>
    <name evidence="7" type="ORF">EZS27_014052</name>
</gene>
<evidence type="ECO:0000313" key="7">
    <source>
        <dbReference type="EMBL" id="KAA6337901.1"/>
    </source>
</evidence>
<dbReference type="AlphaFoldDB" id="A0A5J4RXV0"/>
<comment type="subcellular location">
    <subcellularLocation>
        <location evidence="1">Cell outer membrane</location>
        <topology evidence="1">Multi-pass membrane protein</topology>
    </subcellularLocation>
</comment>
<proteinExistence type="predicted"/>
<keyword evidence="7" id="KW-0675">Receptor</keyword>
<dbReference type="InterPro" id="IPR039426">
    <property type="entry name" value="TonB-dep_rcpt-like"/>
</dbReference>
<dbReference type="InterPro" id="IPR023997">
    <property type="entry name" value="TonB-dep_OMP_SusC/RagA_CS"/>
</dbReference>
<evidence type="ECO:0000256" key="5">
    <source>
        <dbReference type="ARBA" id="ARBA00023237"/>
    </source>
</evidence>
<dbReference type="Pfam" id="PF07715">
    <property type="entry name" value="Plug"/>
    <property type="match status" value="1"/>
</dbReference>
<dbReference type="InterPro" id="IPR008969">
    <property type="entry name" value="CarboxyPept-like_regulatory"/>
</dbReference>
<evidence type="ECO:0000256" key="1">
    <source>
        <dbReference type="ARBA" id="ARBA00004571"/>
    </source>
</evidence>
<evidence type="ECO:0000256" key="4">
    <source>
        <dbReference type="ARBA" id="ARBA00023136"/>
    </source>
</evidence>